<dbReference type="PANTHER" id="PTHR19241">
    <property type="entry name" value="ATP-BINDING CASSETTE TRANSPORTER"/>
    <property type="match status" value="1"/>
</dbReference>
<feature type="transmembrane region" description="Helical" evidence="9">
    <location>
        <begin position="1387"/>
        <end position="1408"/>
    </location>
</feature>
<comment type="subcellular location">
    <subcellularLocation>
        <location evidence="1">Membrane</location>
        <topology evidence="1">Multi-pass membrane protein</topology>
    </subcellularLocation>
</comment>
<dbReference type="InterPro" id="IPR013525">
    <property type="entry name" value="ABC2_TM"/>
</dbReference>
<dbReference type="Pfam" id="PF00005">
    <property type="entry name" value="ABC_tran"/>
    <property type="match status" value="2"/>
</dbReference>
<dbReference type="InterPro" id="IPR003439">
    <property type="entry name" value="ABC_transporter-like_ATP-bd"/>
</dbReference>
<dbReference type="GO" id="GO:0005524">
    <property type="term" value="F:ATP binding"/>
    <property type="evidence" value="ECO:0007669"/>
    <property type="project" value="UniProtKB-KW"/>
</dbReference>
<feature type="transmembrane region" description="Helical" evidence="9">
    <location>
        <begin position="496"/>
        <end position="516"/>
    </location>
</feature>
<keyword evidence="6" id="KW-0067">ATP-binding</keyword>
<dbReference type="InterPro" id="IPR027417">
    <property type="entry name" value="P-loop_NTPase"/>
</dbReference>
<reference evidence="11 12" key="1">
    <citation type="journal article" date="2015" name="Fungal Genet. Biol.">
        <title>Evolution of novel wood decay mechanisms in Agaricales revealed by the genome sequences of Fistulina hepatica and Cylindrobasidium torrendii.</title>
        <authorList>
            <person name="Floudas D."/>
            <person name="Held B.W."/>
            <person name="Riley R."/>
            <person name="Nagy L.G."/>
            <person name="Koehler G."/>
            <person name="Ransdell A.S."/>
            <person name="Younus H."/>
            <person name="Chow J."/>
            <person name="Chiniquy J."/>
            <person name="Lipzen A."/>
            <person name="Tritt A."/>
            <person name="Sun H."/>
            <person name="Haridas S."/>
            <person name="LaButti K."/>
            <person name="Ohm R.A."/>
            <person name="Kues U."/>
            <person name="Blanchette R.A."/>
            <person name="Grigoriev I.V."/>
            <person name="Minto R.E."/>
            <person name="Hibbett D.S."/>
        </authorList>
    </citation>
    <scope>NUCLEOTIDE SEQUENCE [LARGE SCALE GENOMIC DNA]</scope>
    <source>
        <strain evidence="11 12">FP15055 ss-10</strain>
    </source>
</reference>
<dbReference type="PROSITE" id="PS00211">
    <property type="entry name" value="ABC_TRANSPORTER_1"/>
    <property type="match status" value="1"/>
</dbReference>
<dbReference type="SMART" id="SM00382">
    <property type="entry name" value="AAA"/>
    <property type="match status" value="2"/>
</dbReference>
<protein>
    <submittedName>
        <fullName evidence="11">Pleiotropic drug resistance ABC transporter</fullName>
    </submittedName>
</protein>
<dbReference type="InterPro" id="IPR043926">
    <property type="entry name" value="ABCG_dom"/>
</dbReference>
<dbReference type="GO" id="GO:0140359">
    <property type="term" value="F:ABC-type transporter activity"/>
    <property type="evidence" value="ECO:0007669"/>
    <property type="project" value="InterPro"/>
</dbReference>
<dbReference type="PROSITE" id="PS50893">
    <property type="entry name" value="ABC_TRANSPORTER_2"/>
    <property type="match status" value="2"/>
</dbReference>
<evidence type="ECO:0000256" key="7">
    <source>
        <dbReference type="ARBA" id="ARBA00022989"/>
    </source>
</evidence>
<feature type="domain" description="ABC transporter" evidence="10">
    <location>
        <begin position="98"/>
        <end position="353"/>
    </location>
</feature>
<dbReference type="STRING" id="1314674.A0A0D7BSX2"/>
<evidence type="ECO:0000256" key="1">
    <source>
        <dbReference type="ARBA" id="ARBA00004141"/>
    </source>
</evidence>
<dbReference type="CDD" id="cd03232">
    <property type="entry name" value="ABCG_PDR_domain2"/>
    <property type="match status" value="1"/>
</dbReference>
<evidence type="ECO:0000256" key="4">
    <source>
        <dbReference type="ARBA" id="ARBA00022692"/>
    </source>
</evidence>
<feature type="transmembrane region" description="Helical" evidence="9">
    <location>
        <begin position="568"/>
        <end position="590"/>
    </location>
</feature>
<dbReference type="InterPro" id="IPR029481">
    <property type="entry name" value="ABC_trans_N"/>
</dbReference>
<evidence type="ECO:0000256" key="5">
    <source>
        <dbReference type="ARBA" id="ARBA00022741"/>
    </source>
</evidence>
<feature type="transmembrane region" description="Helical" evidence="9">
    <location>
        <begin position="1237"/>
        <end position="1258"/>
    </location>
</feature>
<feature type="transmembrane region" description="Helical" evidence="9">
    <location>
        <begin position="459"/>
        <end position="481"/>
    </location>
</feature>
<feature type="domain" description="ABC transporter" evidence="10">
    <location>
        <begin position="792"/>
        <end position="1030"/>
    </location>
</feature>
<organism evidence="11 12">
    <name type="scientific">Cylindrobasidium torrendii FP15055 ss-10</name>
    <dbReference type="NCBI Taxonomy" id="1314674"/>
    <lineage>
        <taxon>Eukaryota</taxon>
        <taxon>Fungi</taxon>
        <taxon>Dikarya</taxon>
        <taxon>Basidiomycota</taxon>
        <taxon>Agaricomycotina</taxon>
        <taxon>Agaricomycetes</taxon>
        <taxon>Agaricomycetidae</taxon>
        <taxon>Agaricales</taxon>
        <taxon>Marasmiineae</taxon>
        <taxon>Physalacriaceae</taxon>
        <taxon>Cylindrobasidium</taxon>
    </lineage>
</organism>
<accession>A0A0D7BSX2</accession>
<keyword evidence="12" id="KW-1185">Reference proteome</keyword>
<dbReference type="Pfam" id="PF19055">
    <property type="entry name" value="ABC2_membrane_7"/>
    <property type="match status" value="1"/>
</dbReference>
<dbReference type="InterPro" id="IPR010929">
    <property type="entry name" value="PDR_CDR_ABC"/>
</dbReference>
<proteinExistence type="inferred from homology"/>
<evidence type="ECO:0000313" key="12">
    <source>
        <dbReference type="Proteomes" id="UP000054007"/>
    </source>
</evidence>
<dbReference type="Gene3D" id="3.40.50.300">
    <property type="entry name" value="P-loop containing nucleotide triphosphate hydrolases"/>
    <property type="match status" value="2"/>
</dbReference>
<name>A0A0D7BSX2_9AGAR</name>
<dbReference type="OrthoDB" id="245989at2759"/>
<dbReference type="FunFam" id="3.40.50.300:FF:000054">
    <property type="entry name" value="ABC multidrug transporter atrF"/>
    <property type="match status" value="1"/>
</dbReference>
<feature type="transmembrane region" description="Helical" evidence="9">
    <location>
        <begin position="1154"/>
        <end position="1173"/>
    </location>
</feature>
<dbReference type="InterPro" id="IPR017871">
    <property type="entry name" value="ABC_transporter-like_CS"/>
</dbReference>
<feature type="transmembrane region" description="Helical" evidence="9">
    <location>
        <begin position="1208"/>
        <end position="1230"/>
    </location>
</feature>
<keyword evidence="3" id="KW-0813">Transport</keyword>
<evidence type="ECO:0000256" key="8">
    <source>
        <dbReference type="ARBA" id="ARBA00023136"/>
    </source>
</evidence>
<keyword evidence="8 9" id="KW-0472">Membrane</keyword>
<dbReference type="SUPFAM" id="SSF52540">
    <property type="entry name" value="P-loop containing nucleoside triphosphate hydrolases"/>
    <property type="match status" value="2"/>
</dbReference>
<dbReference type="Pfam" id="PF06422">
    <property type="entry name" value="PDR_CDR"/>
    <property type="match status" value="1"/>
</dbReference>
<dbReference type="Pfam" id="PF14510">
    <property type="entry name" value="ABC_trans_N"/>
    <property type="match status" value="1"/>
</dbReference>
<sequence>MSKADATTQPGVAVDFFDPGGVDNLRRTLSQQSHTAHRDSNATLDAGSFNIENVLQDLLRRRDDKGFKTRSLGVAFSELAVVGLGSSTAHQPTIASVLDPRNLVHVVQNVLHPPTRTILDGFEGVVRPGEMLLVLGRPGSGCSTLLKTLTNQRGEYHAVHGNVRYDALSSAQVESHYRGDVQYSPEDDVLFPSLTVQNTVEFAAKTRAPRDAGGIATSTSEYVKTVTDILITVFGLNHARDTPIGNASIRGVSGGEKKRVAICEALATRSRIVAWDNSTRGLDASTALEFSQALRIATNMLNMSTIASLYQVSESIYQQFDKVCVIYAGKMAYYGPAQDARQYFIDLGYEPAPRQTTADFLTAVTDPLARIPRSGHLNPPRTAVEFSKHFKASPEGHQNAQSVQDYFAAHTQDHADNFKQSARAEKSTLIGKSTPYTLSLASQARAVIIRRVQIVRGDLLTVIFNLATFVLIAIIIGTLFLRTEETTSAFFSRGGILFFVLLFAVFQGMNEIPALFAQRLVISRHHRAAMYHPFIEALAHTIVDIPISLVSIILFGVIVYFLCRLQQTAGQFFIFLVYTFVSQMTMKAWFRGIAAASKSDATAQSAAGVSVLALGLFTGYTTPKPSMNEIFKWITVVNPLKYAFEGLMGNEFHTLVAQCTQVIPQGPGYENITLANQVCATVGSIPGQSFVDGSRFLELSYQFSFDNVWKNFGLLWVFWVIYGFIQLLLSEFNTGVSGQSSTLLFRQGARSLTKDTYADEESKGDLDASSAIEYPPSATEKRDVKFDQSNVFSWDHINYTVDVAGGQRQLLTDVSGYVQPGRITALMGESGAGKTTLLNVLAQRAGSGVIGGGMYVNGQALPADFQAQTGYAQQMDTHVAQTTVREALLFSAKLRQPESVPLAEKEAYVDECMRLCGLEEFTDAIAGSLDVEQRKRLTIGVELAAKPKLLLFLDEPTTGVDAQSASGVLRLLRNLADAGQAILCTIHQPSADLFNSFDRILLLQKGGKTVYFGDLGDNAATLIDYFESNGGRQCKPEENPAEYMLEVIGAGATAKVDHDWHQIWTNSKTCEEARRELEEIHKEGRKSTAIVAEVHTEFTTRWGYQCVQLVKRSMLAQWRDPTYLVAKLFLNIVAGLFIGLTFKDAPNSQQGTQNKIFVLFIAIVLSLPLGSQIQVPFVNLRSVYEIRERPSRMYEWSAFVTSQLLAEIPWNILGSGFLFLTLYFLVGLPLDRAGYTYLMLGIVFPLYYSSFFMAITAMVPRADLAAVLSVPFFAFVLIFNGVLQPFSQMNWWKWMYRLSPYTYFLEGILGNALGRQEIQCADLEYVTLQPPSGMSCGDYMGPFMSFAGGYLRDSDAVEQCSFCPFRSTDQLLESKSNIFYDHRWRNFGLMIVYIAFNVTMVYTLTWLFRIQTSLSLRRLRTALKR</sequence>
<evidence type="ECO:0000256" key="2">
    <source>
        <dbReference type="ARBA" id="ARBA00006012"/>
    </source>
</evidence>
<evidence type="ECO:0000256" key="3">
    <source>
        <dbReference type="ARBA" id="ARBA00022448"/>
    </source>
</evidence>
<dbReference type="Proteomes" id="UP000054007">
    <property type="component" value="Unassembled WGS sequence"/>
</dbReference>
<keyword evidence="4 9" id="KW-0812">Transmembrane</keyword>
<dbReference type="InterPro" id="IPR034003">
    <property type="entry name" value="ABCG_PDR_2"/>
</dbReference>
<feature type="transmembrane region" description="Helical" evidence="9">
    <location>
        <begin position="712"/>
        <end position="729"/>
    </location>
</feature>
<comment type="similarity">
    <text evidence="2">Belongs to the ABC transporter superfamily. ABCG family. PDR (TC 3.A.1.205) subfamily.</text>
</comment>
<evidence type="ECO:0000259" key="10">
    <source>
        <dbReference type="PROSITE" id="PS50893"/>
    </source>
</evidence>
<dbReference type="CDD" id="cd03233">
    <property type="entry name" value="ABCG_PDR_domain1"/>
    <property type="match status" value="1"/>
</dbReference>
<feature type="transmembrane region" description="Helical" evidence="9">
    <location>
        <begin position="1123"/>
        <end position="1142"/>
    </location>
</feature>
<keyword evidence="7 9" id="KW-1133">Transmembrane helix</keyword>
<dbReference type="InterPro" id="IPR003593">
    <property type="entry name" value="AAA+_ATPase"/>
</dbReference>
<keyword evidence="5" id="KW-0547">Nucleotide-binding</keyword>
<dbReference type="EMBL" id="KN880441">
    <property type="protein sequence ID" value="KIY72686.1"/>
    <property type="molecule type" value="Genomic_DNA"/>
</dbReference>
<dbReference type="InterPro" id="IPR034001">
    <property type="entry name" value="ABCG_PDR_1"/>
</dbReference>
<dbReference type="GO" id="GO:0016887">
    <property type="term" value="F:ATP hydrolysis activity"/>
    <property type="evidence" value="ECO:0007669"/>
    <property type="project" value="InterPro"/>
</dbReference>
<evidence type="ECO:0000313" key="11">
    <source>
        <dbReference type="EMBL" id="KIY72686.1"/>
    </source>
</evidence>
<evidence type="ECO:0000256" key="9">
    <source>
        <dbReference type="SAM" id="Phobius"/>
    </source>
</evidence>
<feature type="transmembrane region" description="Helical" evidence="9">
    <location>
        <begin position="1264"/>
        <end position="1283"/>
    </location>
</feature>
<gene>
    <name evidence="11" type="ORF">CYLTODRAFT_486149</name>
</gene>
<evidence type="ECO:0000256" key="6">
    <source>
        <dbReference type="ARBA" id="ARBA00022840"/>
    </source>
</evidence>
<dbReference type="GO" id="GO:0016020">
    <property type="term" value="C:membrane"/>
    <property type="evidence" value="ECO:0007669"/>
    <property type="project" value="UniProtKB-SubCell"/>
</dbReference>
<feature type="transmembrane region" description="Helical" evidence="9">
    <location>
        <begin position="537"/>
        <end position="562"/>
    </location>
</feature>
<dbReference type="Pfam" id="PF01061">
    <property type="entry name" value="ABC2_membrane"/>
    <property type="match status" value="2"/>
</dbReference>